<dbReference type="InterPro" id="IPR007452">
    <property type="entry name" value="TamB_C"/>
</dbReference>
<dbReference type="PROSITE" id="PS50006">
    <property type="entry name" value="FHA_DOMAIN"/>
    <property type="match status" value="1"/>
</dbReference>
<feature type="transmembrane region" description="Helical" evidence="5">
    <location>
        <begin position="14"/>
        <end position="36"/>
    </location>
</feature>
<name>A0A495PSQ9_9FLAO</name>
<keyword evidence="2 5" id="KW-0812">Transmembrane</keyword>
<dbReference type="RefSeq" id="WP_245984088.1">
    <property type="nucleotide sequence ID" value="NZ_RBLG01000002.1"/>
</dbReference>
<evidence type="ECO:0000256" key="5">
    <source>
        <dbReference type="SAM" id="Phobius"/>
    </source>
</evidence>
<keyword evidence="4 5" id="KW-0472">Membrane</keyword>
<comment type="subcellular location">
    <subcellularLocation>
        <location evidence="1">Membrane</location>
        <topology evidence="1">Single-pass membrane protein</topology>
    </subcellularLocation>
</comment>
<protein>
    <submittedName>
        <fullName evidence="7">Uncharacterized protein DUF490</fullName>
    </submittedName>
</protein>
<sequence length="1663" mass="184560">MEKEEKKKKSKNKFLRIVGWIFLSLLILLIGILLFIRSPWGQGIIVNKLVSYISDKTNTKVNLDKAFVTFSGDIQIEGLYMEDQNGDTLIYSKKLEAYIPLMPLIKGSGVVINSLDWEGLKANISRKDSIKGFNYEFLVNAFVTTDSTVADTITTSEPLNLKLGDFKFKDFKISFEDKVGGIEADLQLEQLQLEMEETDMENMKFNISKARLANSSVVYIQNKPFPISDDDPAATLPFIIIKELEIENVSAYYSSSPDGLATKLDIGLIKTKIPKIDLANNDILIDEISLNNSIIVLEVTSTTDKKLEEAPKDLEIALEEFVWPNWYVQVNRVSFKEDQFTYLVNGASVNTDIYDPNAISITELNFEASDIYLKNETASASIKEFTFQESSGLNLKELQGDLNVTNTNLSLDGLQLKLNDNVIDGNALLSYSSITQLINSPEQIDLKAEVSNFAADMKDLFIYLPELKKNEYIRALSAKNLSGKFKLEGSGTSLNLTNTAINWGNSTSLYANGTLNNPLDIDKLSYDFRNVNFISSRNDLKRFVKEEDLGIEIPKLVNLKGSFSGDLTSLKTNSYLQTSNGDLKMIGDFKFDEEIAFNAQLETVKLDLGRLLKMENLGSLDLKITTNGKGKDLNHLNANLDANITNLSLNNYSIKDLNINGEFLDGEGPLTALYKDENLDIALNAYVNLDTIASQIDMDIAVKGANLNALGFTEKQITSALKINATFKGDLESYNVNAAVTDGLAIYDNQSYLLGDLGLSAFVLPDSTSLDITNKMLDLTLRSNANPADLTSSLQTHFTSYLHPEKIRDTAVNPVSVIVRGKFIDAPILSDVFVTRLTDLDTINIKMDFSEKERTLVGSVNIPYIDFWGTEIDSLSFNVNSDASDLKFDFGLNSLTAGPLAIKKTLLDGRINNRKLYMDFSSFDDKKQIVHVKTEISESNDILYLHVVPEDIILNNQAWTLPANNQISFGNNRIQFQDFTFSNKNQLVNFYSDKSGIAKEHIGVNFKNFTLQTFLSYLNPDKYLAKGILSGDLLVEEPFLETGILADLEILDFEILEAPLGRLTLEAKSIGNNSYDFNLAIKDGNVDLDLTGDYIADQVAAKLNLDLDLNKFNMLALDGFSGGELTNGKGFISGNMKVSGTTLEPKYNGEFKFNDAGFEVAMLNAAFLLEDEILKIDNEGIYFNDFMIQDENSNSFVMDGSILTETYLNPSFDLNFVADNFKVLNSTKEDNDLFYGVASFDAKAKLTGDLLLPKLDLDLKVGPDTNITYIVPEAALDIVERDGIVIFVNREDPDDILTKTKEESVVISGYEVNANISITDSAVFNMIVDQETGDNLAASGEGDLIFSILPNGRTTLSGRIDVSSGHYEMSLYNLVKRRFEIVDGSTITWTGDPYDANLNASAVYKVETSASSLMAAQLSGADQRDQGRFRQELDFLVYLNVDGELMQPVLSFNLDMPEDEQGAIGGEVYGRVQQLNKQEGELNKQVFSLLVLNKFFPESGTDGSGGGAATMARDNLNQALSDQLNLLSSKLLGESGLELDFGLDSFTDYQGANPEDRTQLEVAAQKKLLDDRLIVRVGSNVDIQGSDQSSEANPVIGNVSLEYLLTENGRFRLKGFRMNRYDNVIDGQLIVSGIALIFTQEFNKFKELFEKAIIDEANKDEEK</sequence>
<feature type="domain" description="FHA" evidence="6">
    <location>
        <begin position="606"/>
        <end position="669"/>
    </location>
</feature>
<keyword evidence="8" id="KW-1185">Reference proteome</keyword>
<evidence type="ECO:0000313" key="7">
    <source>
        <dbReference type="EMBL" id="RKS53026.1"/>
    </source>
</evidence>
<evidence type="ECO:0000259" key="6">
    <source>
        <dbReference type="PROSITE" id="PS50006"/>
    </source>
</evidence>
<dbReference type="InterPro" id="IPR000253">
    <property type="entry name" value="FHA_dom"/>
</dbReference>
<evidence type="ECO:0000256" key="4">
    <source>
        <dbReference type="ARBA" id="ARBA00023136"/>
    </source>
</evidence>
<keyword evidence="3 5" id="KW-1133">Transmembrane helix</keyword>
<comment type="caution">
    <text evidence="7">The sequence shown here is derived from an EMBL/GenBank/DDBJ whole genome shotgun (WGS) entry which is preliminary data.</text>
</comment>
<organism evidence="7 8">
    <name type="scientific">Gillisia mitskevichiae</name>
    <dbReference type="NCBI Taxonomy" id="270921"/>
    <lineage>
        <taxon>Bacteria</taxon>
        <taxon>Pseudomonadati</taxon>
        <taxon>Bacteroidota</taxon>
        <taxon>Flavobacteriia</taxon>
        <taxon>Flavobacteriales</taxon>
        <taxon>Flavobacteriaceae</taxon>
        <taxon>Gillisia</taxon>
    </lineage>
</organism>
<dbReference type="EMBL" id="RBLG01000002">
    <property type="protein sequence ID" value="RKS53026.1"/>
    <property type="molecule type" value="Genomic_DNA"/>
</dbReference>
<gene>
    <name evidence="7" type="ORF">BC962_1271</name>
</gene>
<proteinExistence type="predicted"/>
<dbReference type="Proteomes" id="UP000276282">
    <property type="component" value="Unassembled WGS sequence"/>
</dbReference>
<reference evidence="7 8" key="1">
    <citation type="submission" date="2018-10" db="EMBL/GenBank/DDBJ databases">
        <title>Genomic Encyclopedia of Archaeal and Bacterial Type Strains, Phase II (KMG-II): from individual species to whole genera.</title>
        <authorList>
            <person name="Goeker M."/>
        </authorList>
    </citation>
    <scope>NUCLEOTIDE SEQUENCE [LARGE SCALE GENOMIC DNA]</scope>
    <source>
        <strain evidence="7 8">DSM 19839</strain>
    </source>
</reference>
<dbReference type="GO" id="GO:0005886">
    <property type="term" value="C:plasma membrane"/>
    <property type="evidence" value="ECO:0007669"/>
    <property type="project" value="InterPro"/>
</dbReference>
<evidence type="ECO:0000256" key="2">
    <source>
        <dbReference type="ARBA" id="ARBA00022692"/>
    </source>
</evidence>
<dbReference type="Pfam" id="PF04357">
    <property type="entry name" value="TamB"/>
    <property type="match status" value="1"/>
</dbReference>
<evidence type="ECO:0000256" key="3">
    <source>
        <dbReference type="ARBA" id="ARBA00022989"/>
    </source>
</evidence>
<accession>A0A495PSQ9</accession>
<evidence type="ECO:0000256" key="1">
    <source>
        <dbReference type="ARBA" id="ARBA00004167"/>
    </source>
</evidence>
<dbReference type="GO" id="GO:0009306">
    <property type="term" value="P:protein secretion"/>
    <property type="evidence" value="ECO:0007669"/>
    <property type="project" value="InterPro"/>
</dbReference>
<evidence type="ECO:0000313" key="8">
    <source>
        <dbReference type="Proteomes" id="UP000276282"/>
    </source>
</evidence>